<name>I0I759_CALAS</name>
<dbReference type="CDD" id="cd17535">
    <property type="entry name" value="REC_NarL-like"/>
    <property type="match status" value="1"/>
</dbReference>
<feature type="modified residue" description="4-aspartylphosphate" evidence="1">
    <location>
        <position position="62"/>
    </location>
</feature>
<evidence type="ECO:0000259" key="2">
    <source>
        <dbReference type="PROSITE" id="PS50110"/>
    </source>
</evidence>
<dbReference type="Pfam" id="PF00072">
    <property type="entry name" value="Response_reg"/>
    <property type="match status" value="1"/>
</dbReference>
<protein>
    <submittedName>
        <fullName evidence="3">Putative two-component response regulator</fullName>
    </submittedName>
</protein>
<keyword evidence="1" id="KW-0597">Phosphoprotein</keyword>
<dbReference type="AlphaFoldDB" id="I0I759"/>
<dbReference type="GO" id="GO:0000160">
    <property type="term" value="P:phosphorelay signal transduction system"/>
    <property type="evidence" value="ECO:0007669"/>
    <property type="project" value="InterPro"/>
</dbReference>
<dbReference type="PANTHER" id="PTHR45566">
    <property type="entry name" value="HTH-TYPE TRANSCRIPTIONAL REGULATOR YHJB-RELATED"/>
    <property type="match status" value="1"/>
</dbReference>
<dbReference type="eggNOG" id="COG2197">
    <property type="taxonomic scope" value="Bacteria"/>
</dbReference>
<dbReference type="InterPro" id="IPR001789">
    <property type="entry name" value="Sig_transdc_resp-reg_receiver"/>
</dbReference>
<dbReference type="InterPro" id="IPR051015">
    <property type="entry name" value="EvgA-like"/>
</dbReference>
<dbReference type="EMBL" id="AP012337">
    <property type="protein sequence ID" value="BAM01097.1"/>
    <property type="molecule type" value="Genomic_DNA"/>
</dbReference>
<gene>
    <name evidence="3" type="ordered locus">CLDAP_30570</name>
</gene>
<dbReference type="Proteomes" id="UP000007880">
    <property type="component" value="Chromosome"/>
</dbReference>
<feature type="domain" description="Response regulatory" evidence="2">
    <location>
        <begin position="11"/>
        <end position="125"/>
    </location>
</feature>
<reference evidence="3 4" key="1">
    <citation type="submission" date="2012-02" db="EMBL/GenBank/DDBJ databases">
        <title>Complete genome sequence of Caldilinea aerophila DSM 14535 (= NBRC 102666).</title>
        <authorList>
            <person name="Oguchi A."/>
            <person name="Hosoyama A."/>
            <person name="Sekine M."/>
            <person name="Fukai R."/>
            <person name="Kato Y."/>
            <person name="Nakamura S."/>
            <person name="Hanada S."/>
            <person name="Yamazaki S."/>
            <person name="Fujita N."/>
        </authorList>
    </citation>
    <scope>NUCLEOTIDE SEQUENCE [LARGE SCALE GENOMIC DNA]</scope>
    <source>
        <strain evidence="4">DSM 14535 / JCM 11387 / NBRC 104270 / STL-6-O1</strain>
    </source>
</reference>
<dbReference type="STRING" id="926550.CLDAP_30570"/>
<dbReference type="InterPro" id="IPR011006">
    <property type="entry name" value="CheY-like_superfamily"/>
</dbReference>
<dbReference type="HOGENOM" id="CLU_000445_69_15_0"/>
<evidence type="ECO:0000256" key="1">
    <source>
        <dbReference type="PROSITE-ProRule" id="PRU00169"/>
    </source>
</evidence>
<dbReference type="KEGG" id="cap:CLDAP_30570"/>
<accession>I0I759</accession>
<dbReference type="RefSeq" id="WP_014434323.1">
    <property type="nucleotide sequence ID" value="NC_017079.1"/>
</dbReference>
<evidence type="ECO:0000313" key="3">
    <source>
        <dbReference type="EMBL" id="BAM01097.1"/>
    </source>
</evidence>
<dbReference type="InterPro" id="IPR058245">
    <property type="entry name" value="NreC/VraR/RcsB-like_REC"/>
</dbReference>
<sequence length="125" mass="13651">MIGSPADASTCVLIVDDNPIYRHGLRRMLERAPGIAHVEECHSAVDVESLVRRLQPSIVLLDRRLLHVDSLHLLAKIRAASPAARIFLLSSEDDPDMRREAFAAGADGYITKDTPDDVLLSLVAG</sequence>
<dbReference type="SUPFAM" id="SSF52172">
    <property type="entry name" value="CheY-like"/>
    <property type="match status" value="1"/>
</dbReference>
<proteinExistence type="predicted"/>
<dbReference type="Gene3D" id="3.40.50.2300">
    <property type="match status" value="1"/>
</dbReference>
<organism evidence="3 4">
    <name type="scientific">Caldilinea aerophila (strain DSM 14535 / JCM 11387 / NBRC 104270 / STL-6-O1)</name>
    <dbReference type="NCBI Taxonomy" id="926550"/>
    <lineage>
        <taxon>Bacteria</taxon>
        <taxon>Bacillati</taxon>
        <taxon>Chloroflexota</taxon>
        <taxon>Caldilineae</taxon>
        <taxon>Caldilineales</taxon>
        <taxon>Caldilineaceae</taxon>
        <taxon>Caldilinea</taxon>
    </lineage>
</organism>
<evidence type="ECO:0000313" key="4">
    <source>
        <dbReference type="Proteomes" id="UP000007880"/>
    </source>
</evidence>
<dbReference type="OrthoDB" id="9780153at2"/>
<dbReference type="SMART" id="SM00448">
    <property type="entry name" value="REC"/>
    <property type="match status" value="1"/>
</dbReference>
<dbReference type="PROSITE" id="PS50110">
    <property type="entry name" value="RESPONSE_REGULATORY"/>
    <property type="match status" value="1"/>
</dbReference>
<dbReference type="PANTHER" id="PTHR45566:SF2">
    <property type="entry name" value="NARL SUBFAMILY"/>
    <property type="match status" value="1"/>
</dbReference>
<keyword evidence="4" id="KW-1185">Reference proteome</keyword>